<dbReference type="OrthoDB" id="3238562at2759"/>
<keyword evidence="5" id="KW-1185">Reference proteome</keyword>
<keyword evidence="2" id="KW-0677">Repeat</keyword>
<evidence type="ECO:0000256" key="3">
    <source>
        <dbReference type="PROSITE-ProRule" id="PRU00221"/>
    </source>
</evidence>
<dbReference type="InterPro" id="IPR015943">
    <property type="entry name" value="WD40/YVTN_repeat-like_dom_sf"/>
</dbReference>
<sequence length="377" mass="40740">MPDVELEYKVIRRLGASQSGPIKSLQFSADGQKLATGGSNGSLCIWSLQHFQLLHQINAGSPVLSLLWIGKTQILAGLGNGTLLAVSETQAELYIEGHEPGDHGSRVEFIAADQPMEHLAVGGGNTISLWSLSRGANSQTWKTEPLMVFPSPPIPHTAVDKAVVVTGIHWDRSSGEKASRKQLFTGFLHHGIILSSVVNQDGKLRVDSLRVCLVPSELASFSFSPDYTSFVIADLKGSFTLLQYPSNVEIQHFEPHDPHSKRLIPSAIIHGGNALLGANKSGRLMLWDCVDGDCLQVLSHEDPVHVFTAFYDEHAFWIASGTSGPDTRANIYLWHVAEPGSADNTSTKLGSSFALTTFLTVVPPFLLLGFTKGSLPS</sequence>
<protein>
    <submittedName>
        <fullName evidence="4">WD40 repeat-like protein</fullName>
    </submittedName>
</protein>
<dbReference type="STRING" id="1314777.A0A164M6T5"/>
<dbReference type="Gene3D" id="2.130.10.10">
    <property type="entry name" value="YVTN repeat-like/Quinoprotein amine dehydrogenase"/>
    <property type="match status" value="1"/>
</dbReference>
<dbReference type="Pfam" id="PF00400">
    <property type="entry name" value="WD40"/>
    <property type="match status" value="1"/>
</dbReference>
<evidence type="ECO:0000256" key="1">
    <source>
        <dbReference type="ARBA" id="ARBA00022574"/>
    </source>
</evidence>
<dbReference type="AlphaFoldDB" id="A0A164M6T5"/>
<organism evidence="4 5">
    <name type="scientific">Sistotremastrum niveocremeum HHB9708</name>
    <dbReference type="NCBI Taxonomy" id="1314777"/>
    <lineage>
        <taxon>Eukaryota</taxon>
        <taxon>Fungi</taxon>
        <taxon>Dikarya</taxon>
        <taxon>Basidiomycota</taxon>
        <taxon>Agaricomycotina</taxon>
        <taxon>Agaricomycetes</taxon>
        <taxon>Sistotremastrales</taxon>
        <taxon>Sistotremastraceae</taxon>
        <taxon>Sertulicium</taxon>
        <taxon>Sertulicium niveocremeum</taxon>
    </lineage>
</organism>
<evidence type="ECO:0000313" key="4">
    <source>
        <dbReference type="EMBL" id="KZS86418.1"/>
    </source>
</evidence>
<dbReference type="PROSITE" id="PS50082">
    <property type="entry name" value="WD_REPEATS_2"/>
    <property type="match status" value="1"/>
</dbReference>
<evidence type="ECO:0000313" key="5">
    <source>
        <dbReference type="Proteomes" id="UP000076722"/>
    </source>
</evidence>
<dbReference type="PROSITE" id="PS50294">
    <property type="entry name" value="WD_REPEATS_REGION"/>
    <property type="match status" value="1"/>
</dbReference>
<evidence type="ECO:0000256" key="2">
    <source>
        <dbReference type="ARBA" id="ARBA00022737"/>
    </source>
</evidence>
<dbReference type="PANTHER" id="PTHR44129">
    <property type="entry name" value="WD REPEAT-CONTAINING PROTEIN POP1"/>
    <property type="match status" value="1"/>
</dbReference>
<dbReference type="InterPro" id="IPR036322">
    <property type="entry name" value="WD40_repeat_dom_sf"/>
</dbReference>
<dbReference type="InterPro" id="IPR050349">
    <property type="entry name" value="WD_LIS1/nudF_dynein_reg"/>
</dbReference>
<proteinExistence type="predicted"/>
<gene>
    <name evidence="4" type="ORF">SISNIDRAFT_491973</name>
</gene>
<dbReference type="SUPFAM" id="SSF50978">
    <property type="entry name" value="WD40 repeat-like"/>
    <property type="match status" value="1"/>
</dbReference>
<dbReference type="InterPro" id="IPR001680">
    <property type="entry name" value="WD40_rpt"/>
</dbReference>
<accession>A0A164M6T5</accession>
<reference evidence="4 5" key="1">
    <citation type="journal article" date="2016" name="Mol. Biol. Evol.">
        <title>Comparative Genomics of Early-Diverging Mushroom-Forming Fungi Provides Insights into the Origins of Lignocellulose Decay Capabilities.</title>
        <authorList>
            <person name="Nagy L.G."/>
            <person name="Riley R."/>
            <person name="Tritt A."/>
            <person name="Adam C."/>
            <person name="Daum C."/>
            <person name="Floudas D."/>
            <person name="Sun H."/>
            <person name="Yadav J.S."/>
            <person name="Pangilinan J."/>
            <person name="Larsson K.H."/>
            <person name="Matsuura K."/>
            <person name="Barry K."/>
            <person name="Labutti K."/>
            <person name="Kuo R."/>
            <person name="Ohm R.A."/>
            <person name="Bhattacharya S.S."/>
            <person name="Shirouzu T."/>
            <person name="Yoshinaga Y."/>
            <person name="Martin F.M."/>
            <person name="Grigoriev I.V."/>
            <person name="Hibbett D.S."/>
        </authorList>
    </citation>
    <scope>NUCLEOTIDE SEQUENCE [LARGE SCALE GENOMIC DNA]</scope>
    <source>
        <strain evidence="4 5">HHB9708</strain>
    </source>
</reference>
<name>A0A164M6T5_9AGAM</name>
<keyword evidence="1 3" id="KW-0853">WD repeat</keyword>
<dbReference type="EMBL" id="KV419506">
    <property type="protein sequence ID" value="KZS86418.1"/>
    <property type="molecule type" value="Genomic_DNA"/>
</dbReference>
<feature type="repeat" description="WD" evidence="3">
    <location>
        <begin position="15"/>
        <end position="56"/>
    </location>
</feature>
<dbReference type="Proteomes" id="UP000076722">
    <property type="component" value="Unassembled WGS sequence"/>
</dbReference>
<dbReference type="SMART" id="SM00320">
    <property type="entry name" value="WD40"/>
    <property type="match status" value="4"/>
</dbReference>